<feature type="domain" description="HTH cro/C1-type" evidence="1">
    <location>
        <begin position="3"/>
        <end position="30"/>
    </location>
</feature>
<dbReference type="Proteomes" id="UP001523262">
    <property type="component" value="Unassembled WGS sequence"/>
</dbReference>
<proteinExistence type="predicted"/>
<reference evidence="2 3" key="1">
    <citation type="submission" date="2022-06" db="EMBL/GenBank/DDBJ databases">
        <authorList>
            <person name="Jeon C.O."/>
        </authorList>
    </citation>
    <scope>NUCLEOTIDE SEQUENCE [LARGE SCALE GENOMIC DNA]</scope>
    <source>
        <strain evidence="2 3">KCTC 13943</strain>
    </source>
</reference>
<dbReference type="Pfam" id="PF13443">
    <property type="entry name" value="HTH_26"/>
    <property type="match status" value="1"/>
</dbReference>
<evidence type="ECO:0000313" key="3">
    <source>
        <dbReference type="Proteomes" id="UP001523262"/>
    </source>
</evidence>
<dbReference type="EMBL" id="JAMQCR010000001">
    <property type="protein sequence ID" value="MCM2531713.1"/>
    <property type="molecule type" value="Genomic_DNA"/>
</dbReference>
<name>A0ABT0W7X8_9BACI</name>
<gene>
    <name evidence="2" type="ORF">NDK43_03970</name>
</gene>
<sequence>MTNNEYVALDVIGLICEYLNCKIDEVVEFIEV</sequence>
<evidence type="ECO:0000259" key="1">
    <source>
        <dbReference type="Pfam" id="PF13443"/>
    </source>
</evidence>
<organism evidence="2 3">
    <name type="scientific">Neobacillus pocheonensis</name>
    <dbReference type="NCBI Taxonomy" id="363869"/>
    <lineage>
        <taxon>Bacteria</taxon>
        <taxon>Bacillati</taxon>
        <taxon>Bacillota</taxon>
        <taxon>Bacilli</taxon>
        <taxon>Bacillales</taxon>
        <taxon>Bacillaceae</taxon>
        <taxon>Neobacillus</taxon>
    </lineage>
</organism>
<evidence type="ECO:0000313" key="2">
    <source>
        <dbReference type="EMBL" id="MCM2531713.1"/>
    </source>
</evidence>
<dbReference type="InterPro" id="IPR001387">
    <property type="entry name" value="Cro/C1-type_HTH"/>
</dbReference>
<accession>A0ABT0W7X8</accession>
<keyword evidence="3" id="KW-1185">Reference proteome</keyword>
<comment type="caution">
    <text evidence="2">The sequence shown here is derived from an EMBL/GenBank/DDBJ whole genome shotgun (WGS) entry which is preliminary data.</text>
</comment>
<protein>
    <submittedName>
        <fullName evidence="2">Helix-turn-helix transcriptional regulator</fullName>
    </submittedName>
</protein>